<sequence length="527" mass="55482">MRPLTPKGNLRNSSAEEVLSSGGPAAVPTQAKGTNMTLSSCGAVMRSALVLVVGAVVALAPVAPPAQAATVDTTASYAVVARHSGKAMQVQSTADGAAVVQATRTDSAAQQFQFVDSGGGFYRLRSRYSGKVVDISGSSTANGANVVQWTDKNSTNQQFGLVDADAGHVRIVNRNSGKALDVWERSTADGARVSQYDVNGGTNQQWLLVRLGGGTPGGNGSPTDPNVKYFGRWNTADPTAHVSEWAGAYVLVGFTGRTVKLKQRNAIDFYVSIDGGPDVSYVNRSGTVDLTPTPLASGNHTLRVSYRPIAGSYRGDAVFRGVELDAGATTFAPSVPAKLVEFVGDSITVGQQSSKQALTAYGWLVGERLGAGHTQIAVGGACLVSAADGCIGMSDRFLRTGLQADAANWDFSRYRADAVVINLGTNDVGHSVTGPQFQSAYVTLLQRARQKYPNATILAMQTFRKRYIPETQAAVRAVADPKVRFVDTTGWIVESTDTTDNVHPNDQGHRKIADRLAPILSAALTTG</sequence>
<dbReference type="Gene3D" id="2.80.10.50">
    <property type="match status" value="3"/>
</dbReference>
<name>A0A2P8I0S1_SACCR</name>
<dbReference type="EMBL" id="PYAX01000015">
    <property type="protein sequence ID" value="PSL52055.1"/>
    <property type="molecule type" value="Genomic_DNA"/>
</dbReference>
<gene>
    <name evidence="3" type="ORF">B0I31_1157</name>
</gene>
<dbReference type="InterPro" id="IPR037461">
    <property type="entry name" value="CtCE2-like_dom"/>
</dbReference>
<dbReference type="PANTHER" id="PTHR37834:SF2">
    <property type="entry name" value="ESTERASE, SGNH HYDROLASE-TYPE"/>
    <property type="match status" value="1"/>
</dbReference>
<evidence type="ECO:0000256" key="1">
    <source>
        <dbReference type="SAM" id="MobiDB-lite"/>
    </source>
</evidence>
<evidence type="ECO:0000259" key="2">
    <source>
        <dbReference type="SMART" id="SM00458"/>
    </source>
</evidence>
<dbReference type="InterPro" id="IPR035992">
    <property type="entry name" value="Ricin_B-like_lectins"/>
</dbReference>
<protein>
    <submittedName>
        <fullName evidence="3">Lysophospholipase L1-like esterase</fullName>
    </submittedName>
</protein>
<dbReference type="SMART" id="SM00458">
    <property type="entry name" value="RICIN"/>
    <property type="match status" value="1"/>
</dbReference>
<evidence type="ECO:0000313" key="4">
    <source>
        <dbReference type="Proteomes" id="UP000241118"/>
    </source>
</evidence>
<accession>A0A2P8I0S1</accession>
<dbReference type="GO" id="GO:0052689">
    <property type="term" value="F:carboxylic ester hydrolase activity"/>
    <property type="evidence" value="ECO:0007669"/>
    <property type="project" value="InterPro"/>
</dbReference>
<feature type="domain" description="Ricin B lectin" evidence="2">
    <location>
        <begin position="75"/>
        <end position="209"/>
    </location>
</feature>
<reference evidence="3 4" key="1">
    <citation type="submission" date="2018-03" db="EMBL/GenBank/DDBJ databases">
        <title>Genomic Encyclopedia of Type Strains, Phase III (KMG-III): the genomes of soil and plant-associated and newly described type strains.</title>
        <authorList>
            <person name="Whitman W."/>
        </authorList>
    </citation>
    <scope>NUCLEOTIDE SEQUENCE [LARGE SCALE GENOMIC DNA]</scope>
    <source>
        <strain evidence="3 4">CGMCC 4.7097</strain>
    </source>
</reference>
<dbReference type="InterPro" id="IPR052762">
    <property type="entry name" value="PCW_deacetylase/CE"/>
</dbReference>
<dbReference type="Pfam" id="PF13472">
    <property type="entry name" value="Lipase_GDSL_2"/>
    <property type="match status" value="1"/>
</dbReference>
<dbReference type="Gene3D" id="3.40.50.1110">
    <property type="entry name" value="SGNH hydrolase"/>
    <property type="match status" value="1"/>
</dbReference>
<dbReference type="PROSITE" id="PS50231">
    <property type="entry name" value="RICIN_B_LECTIN"/>
    <property type="match status" value="1"/>
</dbReference>
<dbReference type="InterPro" id="IPR040794">
    <property type="entry name" value="CE2_N"/>
</dbReference>
<dbReference type="CDD" id="cd01831">
    <property type="entry name" value="Endoglucanase_E_like"/>
    <property type="match status" value="1"/>
</dbReference>
<dbReference type="SUPFAM" id="SSF50370">
    <property type="entry name" value="Ricin B-like lectins"/>
    <property type="match status" value="1"/>
</dbReference>
<dbReference type="Gene3D" id="2.60.120.260">
    <property type="entry name" value="Galactose-binding domain-like"/>
    <property type="match status" value="1"/>
</dbReference>
<comment type="caution">
    <text evidence="3">The sequence shown here is derived from an EMBL/GenBank/DDBJ whole genome shotgun (WGS) entry which is preliminary data.</text>
</comment>
<dbReference type="Proteomes" id="UP000241118">
    <property type="component" value="Unassembled WGS sequence"/>
</dbReference>
<dbReference type="AlphaFoldDB" id="A0A2P8I0S1"/>
<proteinExistence type="predicted"/>
<dbReference type="Pfam" id="PF17996">
    <property type="entry name" value="CE2_N"/>
    <property type="match status" value="1"/>
</dbReference>
<feature type="region of interest" description="Disordered" evidence="1">
    <location>
        <begin position="1"/>
        <end position="32"/>
    </location>
</feature>
<dbReference type="Pfam" id="PF14200">
    <property type="entry name" value="RicinB_lectin_2"/>
    <property type="match status" value="2"/>
</dbReference>
<dbReference type="InterPro" id="IPR036514">
    <property type="entry name" value="SGNH_hydro_sf"/>
</dbReference>
<organism evidence="3 4">
    <name type="scientific">Saccharothrix carnea</name>
    <dbReference type="NCBI Taxonomy" id="1280637"/>
    <lineage>
        <taxon>Bacteria</taxon>
        <taxon>Bacillati</taxon>
        <taxon>Actinomycetota</taxon>
        <taxon>Actinomycetes</taxon>
        <taxon>Pseudonocardiales</taxon>
        <taxon>Pseudonocardiaceae</taxon>
        <taxon>Saccharothrix</taxon>
    </lineage>
</organism>
<evidence type="ECO:0000313" key="3">
    <source>
        <dbReference type="EMBL" id="PSL52055.1"/>
    </source>
</evidence>
<keyword evidence="4" id="KW-1185">Reference proteome</keyword>
<dbReference type="SUPFAM" id="SSF52266">
    <property type="entry name" value="SGNH hydrolase"/>
    <property type="match status" value="1"/>
</dbReference>
<dbReference type="InterPro" id="IPR000772">
    <property type="entry name" value="Ricin_B_lectin"/>
</dbReference>
<dbReference type="PANTHER" id="PTHR37834">
    <property type="entry name" value="GDSL-LIKE LIPASE/ACYLHYDROLASE DOMAIN PROTEIN (AFU_ORTHOLOGUE AFUA_2G00620)"/>
    <property type="match status" value="1"/>
</dbReference>
<dbReference type="InterPro" id="IPR013830">
    <property type="entry name" value="SGNH_hydro"/>
</dbReference>